<reference evidence="6" key="1">
    <citation type="submission" date="2025-08" db="UniProtKB">
        <authorList>
            <consortium name="RefSeq"/>
        </authorList>
    </citation>
    <scope>IDENTIFICATION</scope>
    <source>
        <tissue evidence="6">Total insect</tissue>
    </source>
</reference>
<organism evidence="6">
    <name type="scientific">Thrips palmi</name>
    <name type="common">Melon thrips</name>
    <dbReference type="NCBI Taxonomy" id="161013"/>
    <lineage>
        <taxon>Eukaryota</taxon>
        <taxon>Metazoa</taxon>
        <taxon>Ecdysozoa</taxon>
        <taxon>Arthropoda</taxon>
        <taxon>Hexapoda</taxon>
        <taxon>Insecta</taxon>
        <taxon>Pterygota</taxon>
        <taxon>Neoptera</taxon>
        <taxon>Paraneoptera</taxon>
        <taxon>Thysanoptera</taxon>
        <taxon>Terebrantia</taxon>
        <taxon>Thripoidea</taxon>
        <taxon>Thripidae</taxon>
        <taxon>Thrips</taxon>
    </lineage>
</organism>
<feature type="compositionally biased region" description="Polar residues" evidence="3">
    <location>
        <begin position="939"/>
        <end position="949"/>
    </location>
</feature>
<feature type="compositionally biased region" description="Basic and acidic residues" evidence="3">
    <location>
        <begin position="1327"/>
        <end position="1342"/>
    </location>
</feature>
<evidence type="ECO:0000259" key="4">
    <source>
        <dbReference type="PROSITE" id="PS50014"/>
    </source>
</evidence>
<keyword evidence="1 2" id="KW-0103">Bromodomain</keyword>
<keyword evidence="5" id="KW-1185">Reference proteome</keyword>
<dbReference type="OrthoDB" id="1742084at2759"/>
<dbReference type="InterPro" id="IPR036427">
    <property type="entry name" value="Bromodomain-like_sf"/>
</dbReference>
<dbReference type="InterPro" id="IPR001487">
    <property type="entry name" value="Bromodomain"/>
</dbReference>
<feature type="compositionally biased region" description="Polar residues" evidence="3">
    <location>
        <begin position="202"/>
        <end position="212"/>
    </location>
</feature>
<dbReference type="SMART" id="SM00297">
    <property type="entry name" value="BROMO"/>
    <property type="match status" value="1"/>
</dbReference>
<feature type="region of interest" description="Disordered" evidence="3">
    <location>
        <begin position="275"/>
        <end position="373"/>
    </location>
</feature>
<feature type="compositionally biased region" description="Basic and acidic residues" evidence="3">
    <location>
        <begin position="954"/>
        <end position="963"/>
    </location>
</feature>
<dbReference type="Proteomes" id="UP000515158">
    <property type="component" value="Unplaced"/>
</dbReference>
<accession>A0A6P9A5Y7</accession>
<feature type="region of interest" description="Disordered" evidence="3">
    <location>
        <begin position="927"/>
        <end position="1168"/>
    </location>
</feature>
<proteinExistence type="predicted"/>
<dbReference type="Pfam" id="PF00439">
    <property type="entry name" value="Bromodomain"/>
    <property type="match status" value="1"/>
</dbReference>
<feature type="compositionally biased region" description="Polar residues" evidence="3">
    <location>
        <begin position="1148"/>
        <end position="1164"/>
    </location>
</feature>
<dbReference type="KEGG" id="tpal:117652090"/>
<evidence type="ECO:0000256" key="3">
    <source>
        <dbReference type="SAM" id="MobiDB-lite"/>
    </source>
</evidence>
<dbReference type="CDD" id="cd05507">
    <property type="entry name" value="Bromo_brd8_like"/>
    <property type="match status" value="1"/>
</dbReference>
<dbReference type="SUPFAM" id="SSF47370">
    <property type="entry name" value="Bromodomain"/>
    <property type="match status" value="1"/>
</dbReference>
<feature type="region of interest" description="Disordered" evidence="3">
    <location>
        <begin position="155"/>
        <end position="255"/>
    </location>
</feature>
<feature type="compositionally biased region" description="Low complexity" evidence="3">
    <location>
        <begin position="317"/>
        <end position="333"/>
    </location>
</feature>
<feature type="region of interest" description="Disordered" evidence="3">
    <location>
        <begin position="724"/>
        <end position="752"/>
    </location>
</feature>
<dbReference type="RefSeq" id="XP_034252649.1">
    <property type="nucleotide sequence ID" value="XM_034396758.1"/>
</dbReference>
<dbReference type="GeneID" id="117652090"/>
<evidence type="ECO:0000256" key="2">
    <source>
        <dbReference type="PROSITE-ProRule" id="PRU00035"/>
    </source>
</evidence>
<feature type="compositionally biased region" description="Basic and acidic residues" evidence="3">
    <location>
        <begin position="742"/>
        <end position="752"/>
    </location>
</feature>
<feature type="region of interest" description="Disordered" evidence="3">
    <location>
        <begin position="1285"/>
        <end position="1342"/>
    </location>
</feature>
<name>A0A6P9A5Y7_THRPL</name>
<dbReference type="GO" id="GO:0035267">
    <property type="term" value="C:NuA4 histone acetyltransferase complex"/>
    <property type="evidence" value="ECO:0007669"/>
    <property type="project" value="TreeGrafter"/>
</dbReference>
<gene>
    <name evidence="6" type="primary">LOC117652090</name>
</gene>
<dbReference type="PRINTS" id="PR00503">
    <property type="entry name" value="BROMODOMAIN"/>
</dbReference>
<evidence type="ECO:0000313" key="6">
    <source>
        <dbReference type="RefSeq" id="XP_034252649.1"/>
    </source>
</evidence>
<feature type="compositionally biased region" description="Basic and acidic residues" evidence="3">
    <location>
        <begin position="927"/>
        <end position="938"/>
    </location>
</feature>
<feature type="compositionally biased region" description="Low complexity" evidence="3">
    <location>
        <begin position="1043"/>
        <end position="1052"/>
    </location>
</feature>
<dbReference type="FunCoup" id="A0A6P9A5Y7">
    <property type="interactions" value="1823"/>
</dbReference>
<dbReference type="PANTHER" id="PTHR15398">
    <property type="entry name" value="BROMODOMAIN-CONTAINING PROTEIN 8"/>
    <property type="match status" value="1"/>
</dbReference>
<dbReference type="InterPro" id="IPR037966">
    <property type="entry name" value="Brd8_Bromo_dom"/>
</dbReference>
<feature type="compositionally biased region" description="Basic and acidic residues" evidence="3">
    <location>
        <begin position="155"/>
        <end position="182"/>
    </location>
</feature>
<sequence length="1342" mass="146733">MASVEEVLKLKRGQVDPWSIREKLCLASSVVRSGNQNWMSVSRSLRGFGGEPGRPADWFSQKSCAVQYDNLLTQIETPKRKKRGADGSKAEGVDLTPAEVIVKQLTGERIEELRKLMAEARAVYMRDKEDLCLVQNGQADDRLQDLILQIQEEKKQEEAKQEEQQRYLRQREERKQEMEMAWRPHAAQQHTRGAGSQAARRPSNQSELGSETDNLESPSEQPTTTEEVVEPKPVSTPTSPLLTSLLKSPSPVTGVQSSSILHSAITSQRGASPTITSLLNSSPGVPSSTTSIPSSPNIKSLVSNALAGHDDVPKPQPHSTSSSPTLSMLLELPPSTPGKLPELPPYSATSATKQPVRPVSTPTSKPGDEVEEPTVELLLVGAEPLQQCQPAAQPLLEVETPKSLNLNELSKEPIQGPTPSEECPPSVEFLLGIESHDSLEMSSPVIESLLETNDKPEAENHTDFEKCKLAVETHCEVEYSQSDMPSEPTTGPLLNMVTSKFVELNTNSELKSEVEEPATPVQVQPLSSQDEESLELIRKEVSEKTLPTNLLSDIGALELTETCNTNVSLEVAAPDKEKAQDSLQSVPLNEFTDVSLQVTSNETDQQGISSEISSPQDVEPADKIVATALSEALDTLKKEPLPENVEIVLPEGTETRVPETESKVSLDAADLQQLSTDELEQYVVDPASIGVVLEELVPGLVDGDGVCLLNLEDADVSNMLEANETNEGTVAEPVTDQVETNSNKDDEVPQGDVKEQIEPVSVMHTSPAHQSPQRAIATPQSAAPSPRIAGRPSKGNMVARNIVMEQEELAKPSTVQSNSPQVVGDTETLSREDLENASIVFMQDGMLVQGGVVMQDDLVMNLNESRQTASIVNDIQVLQDAPNSSVVVIPHEDVASEKEVDITQAVLPSSVCESVSVAVESDKCVTPKKDDQKVENRSPSKTPLKSSEVSPIKKIADDTKVKSDSPAAKLSKLPANEVEKTDTPELQEVSKTAAPAPSIQENAKENVAEVTEVESTKKPSPLSPREKLPKPKPVPPTKRDKSPVVSESSNEVASEDDSVKEEILDEPKNDSDLKIPVKKTEEEKKSSASKVQMEDENARDADADPPAVQIKEEKIRADTPSTEDDNTRDIEPPQPVKRGRGRYARESIASSDSVPNSPAATNVSADDEKDYRSWKKSIMLVYNRIAQHKNSSIFLKPITDDIAPEYSSMILRPFDLQTIKKNIENGRIRTTDEFQRDIMIMFNNAIMYNKSNSPVHIMAREMQEEGVMHLNEFKNTQLVLQTVGSEGGQLLSRRGTRTADKRDQDSDGISSRRSGSVTGLLGKRKRSMPDDRVTPKRRRDDD</sequence>
<dbReference type="PANTHER" id="PTHR15398:SF4">
    <property type="entry name" value="BROMODOMAIN-CONTAINING PROTEIN 8 ISOFORM X1"/>
    <property type="match status" value="1"/>
</dbReference>
<feature type="region of interest" description="Disordered" evidence="3">
    <location>
        <begin position="509"/>
        <end position="531"/>
    </location>
</feature>
<feature type="compositionally biased region" description="Low complexity" evidence="3">
    <location>
        <begin position="1307"/>
        <end position="1316"/>
    </location>
</feature>
<feature type="compositionally biased region" description="Low complexity" evidence="3">
    <location>
        <begin position="216"/>
        <end position="253"/>
    </location>
</feature>
<dbReference type="InParanoid" id="A0A6P9A5Y7"/>
<feature type="compositionally biased region" description="Low complexity" evidence="3">
    <location>
        <begin position="280"/>
        <end position="300"/>
    </location>
</feature>
<protein>
    <submittedName>
        <fullName evidence="6">Bromodomain-containing protein 8 isoform X1</fullName>
    </submittedName>
</protein>
<dbReference type="PROSITE" id="PS50014">
    <property type="entry name" value="BROMODOMAIN_2"/>
    <property type="match status" value="1"/>
</dbReference>
<feature type="domain" description="Bromo" evidence="4">
    <location>
        <begin position="1186"/>
        <end position="1256"/>
    </location>
</feature>
<dbReference type="CTD" id="10902"/>
<evidence type="ECO:0000256" key="1">
    <source>
        <dbReference type="ARBA" id="ARBA00023117"/>
    </source>
</evidence>
<evidence type="ECO:0000313" key="5">
    <source>
        <dbReference type="Proteomes" id="UP000515158"/>
    </source>
</evidence>
<dbReference type="Gene3D" id="1.20.920.10">
    <property type="entry name" value="Bromodomain-like"/>
    <property type="match status" value="1"/>
</dbReference>
<feature type="compositionally biased region" description="Basic and acidic residues" evidence="3">
    <location>
        <begin position="1060"/>
        <end position="1102"/>
    </location>
</feature>